<evidence type="ECO:0000313" key="1">
    <source>
        <dbReference type="EMBL" id="PPQ40836.1"/>
    </source>
</evidence>
<protein>
    <submittedName>
        <fullName evidence="1">Uncharacterized protein</fullName>
    </submittedName>
</protein>
<accession>A0A2S6NPG2</accession>
<keyword evidence="2" id="KW-1185">Reference proteome</keyword>
<proteinExistence type="predicted"/>
<reference evidence="1 2" key="1">
    <citation type="journal article" date="2018" name="Arch. Microbiol.">
        <title>New insights into the metabolic potential of the phototrophic purple bacterium Rhodopila globiformis DSM 161(T) from its draft genome sequence and evidence for a vanadium-dependent nitrogenase.</title>
        <authorList>
            <person name="Imhoff J.F."/>
            <person name="Rahn T."/>
            <person name="Kunzel S."/>
            <person name="Neulinger S.C."/>
        </authorList>
    </citation>
    <scope>NUCLEOTIDE SEQUENCE [LARGE SCALE GENOMIC DNA]</scope>
    <source>
        <strain evidence="1 2">DSM 161</strain>
    </source>
</reference>
<dbReference type="EMBL" id="NHRY01000011">
    <property type="protein sequence ID" value="PPQ40836.1"/>
    <property type="molecule type" value="Genomic_DNA"/>
</dbReference>
<name>A0A2S6NPG2_RHOGL</name>
<organism evidence="1 2">
    <name type="scientific">Rhodopila globiformis</name>
    <name type="common">Rhodopseudomonas globiformis</name>
    <dbReference type="NCBI Taxonomy" id="1071"/>
    <lineage>
        <taxon>Bacteria</taxon>
        <taxon>Pseudomonadati</taxon>
        <taxon>Pseudomonadota</taxon>
        <taxon>Alphaproteobacteria</taxon>
        <taxon>Acetobacterales</taxon>
        <taxon>Acetobacteraceae</taxon>
        <taxon>Rhodopila</taxon>
    </lineage>
</organism>
<gene>
    <name evidence="1" type="ORF">CCS01_00200</name>
</gene>
<dbReference type="Proteomes" id="UP000239724">
    <property type="component" value="Unassembled WGS sequence"/>
</dbReference>
<comment type="caution">
    <text evidence="1">The sequence shown here is derived from an EMBL/GenBank/DDBJ whole genome shotgun (WGS) entry which is preliminary data.</text>
</comment>
<sequence>MAAEAARMALADAARRRVILADAPKRHLDASRIASVLGTEAVLPAPPGGGSPVRRYAMHEAALATARPVDGADCQ</sequence>
<evidence type="ECO:0000313" key="2">
    <source>
        <dbReference type="Proteomes" id="UP000239724"/>
    </source>
</evidence>
<dbReference type="AlphaFoldDB" id="A0A2S6NPG2"/>